<sequence>MDMSLLRLKDGEWCVVTKMPHGEAALRLEALGLRVGKRIQKLSGMPFHGPVTVCVDGRQVAIGHGVAGRIAVCPDRREVSGAPCL</sequence>
<dbReference type="RefSeq" id="WP_006583894.1">
    <property type="nucleotide sequence ID" value="NZ_CM001377.1"/>
</dbReference>
<reference evidence="3 4" key="1">
    <citation type="submission" date="2011-10" db="EMBL/GenBank/DDBJ databases">
        <title>The Noncontiguous Finished genome of Thermanaerovibrio velox DSM 12556.</title>
        <authorList>
            <consortium name="US DOE Joint Genome Institute (JGI-PGF)"/>
            <person name="Lucas S."/>
            <person name="Copeland A."/>
            <person name="Lapidus A."/>
            <person name="Glavina del Rio T."/>
            <person name="Dalin E."/>
            <person name="Tice H."/>
            <person name="Bruce D."/>
            <person name="Goodwin L."/>
            <person name="Pitluck S."/>
            <person name="Peters L."/>
            <person name="Mikhailova N."/>
            <person name="Teshima H."/>
            <person name="Kyrpides N."/>
            <person name="Mavromatis K."/>
            <person name="Ivanova N."/>
            <person name="Markowitz V."/>
            <person name="Cheng J.-F."/>
            <person name="Hugenholtz P."/>
            <person name="Woyke T."/>
            <person name="Wu D."/>
            <person name="Spring S."/>
            <person name="Brambilla E.-M."/>
            <person name="Klenk H.-P."/>
            <person name="Eisen J.A."/>
        </authorList>
    </citation>
    <scope>NUCLEOTIDE SEQUENCE [LARGE SCALE GENOMIC DNA]</scope>
    <source>
        <strain evidence="3 4">DSM 12556</strain>
    </source>
</reference>
<keyword evidence="4" id="KW-1185">Reference proteome</keyword>
<name>H0UNB5_9BACT</name>
<dbReference type="InterPro" id="IPR008988">
    <property type="entry name" value="Transcriptional_repressor_C"/>
</dbReference>
<dbReference type="Gene3D" id="2.30.30.90">
    <property type="match status" value="1"/>
</dbReference>
<dbReference type="GO" id="GO:0046914">
    <property type="term" value="F:transition metal ion binding"/>
    <property type="evidence" value="ECO:0007669"/>
    <property type="project" value="InterPro"/>
</dbReference>
<dbReference type="SMART" id="SM00899">
    <property type="entry name" value="FeoA"/>
    <property type="match status" value="1"/>
</dbReference>
<dbReference type="AlphaFoldDB" id="H0UNB5"/>
<proteinExistence type="predicted"/>
<gene>
    <name evidence="3" type="ORF">TheveDRAFT_1280</name>
</gene>
<evidence type="ECO:0000313" key="4">
    <source>
        <dbReference type="Proteomes" id="UP000005730"/>
    </source>
</evidence>
<dbReference type="STRING" id="926567.TheveDRAFT_1280"/>
<dbReference type="InterPro" id="IPR038157">
    <property type="entry name" value="FeoA_core_dom"/>
</dbReference>
<dbReference type="PANTHER" id="PTHR43151:SF1">
    <property type="entry name" value="SSR2333 PROTEIN"/>
    <property type="match status" value="1"/>
</dbReference>
<dbReference type="Proteomes" id="UP000005730">
    <property type="component" value="Chromosome"/>
</dbReference>
<accession>H0UNB5</accession>
<keyword evidence="1" id="KW-0408">Iron</keyword>
<dbReference type="Pfam" id="PF04023">
    <property type="entry name" value="FeoA"/>
    <property type="match status" value="1"/>
</dbReference>
<dbReference type="SUPFAM" id="SSF50037">
    <property type="entry name" value="C-terminal domain of transcriptional repressors"/>
    <property type="match status" value="1"/>
</dbReference>
<feature type="domain" description="Ferrous iron transporter FeoA-like" evidence="2">
    <location>
        <begin position="3"/>
        <end position="74"/>
    </location>
</feature>
<evidence type="ECO:0000259" key="2">
    <source>
        <dbReference type="SMART" id="SM00899"/>
    </source>
</evidence>
<protein>
    <submittedName>
        <fullName evidence="3">Fe2+ transport system protein A</fullName>
    </submittedName>
</protein>
<dbReference type="EMBL" id="CM001377">
    <property type="protein sequence ID" value="EHM10400.1"/>
    <property type="molecule type" value="Genomic_DNA"/>
</dbReference>
<dbReference type="eggNOG" id="COG1918">
    <property type="taxonomic scope" value="Bacteria"/>
</dbReference>
<evidence type="ECO:0000313" key="3">
    <source>
        <dbReference type="EMBL" id="EHM10400.1"/>
    </source>
</evidence>
<dbReference type="InterPro" id="IPR053184">
    <property type="entry name" value="FeoA-like"/>
</dbReference>
<organism evidence="3 4">
    <name type="scientific">Thermanaerovibrio velox DSM 12556</name>
    <dbReference type="NCBI Taxonomy" id="926567"/>
    <lineage>
        <taxon>Bacteria</taxon>
        <taxon>Thermotogati</taxon>
        <taxon>Synergistota</taxon>
        <taxon>Synergistia</taxon>
        <taxon>Synergistales</taxon>
        <taxon>Synergistaceae</taxon>
        <taxon>Thermanaerovibrio</taxon>
    </lineage>
</organism>
<dbReference type="InterPro" id="IPR007167">
    <property type="entry name" value="Fe-transptr_FeoA-like"/>
</dbReference>
<dbReference type="PANTHER" id="PTHR43151">
    <property type="entry name" value="FEOA FAMILY PROTEIN"/>
    <property type="match status" value="1"/>
</dbReference>
<dbReference type="HOGENOM" id="CLU_150646_6_3_0"/>
<dbReference type="OrthoDB" id="1707677at2"/>
<evidence type="ECO:0000256" key="1">
    <source>
        <dbReference type="ARBA" id="ARBA00023004"/>
    </source>
</evidence>